<feature type="transmembrane region" description="Helical" evidence="1">
    <location>
        <begin position="30"/>
        <end position="52"/>
    </location>
</feature>
<dbReference type="InterPro" id="IPR005625">
    <property type="entry name" value="PepSY-ass_TM"/>
</dbReference>
<keyword evidence="1" id="KW-1133">Transmembrane helix</keyword>
<feature type="transmembrane region" description="Helical" evidence="1">
    <location>
        <begin position="202"/>
        <end position="223"/>
    </location>
</feature>
<keyword evidence="1" id="KW-0812">Transmembrane</keyword>
<dbReference type="OrthoDB" id="9791166at2"/>
<accession>A0A512E1R2</accession>
<name>A0A512E1R2_9PROT</name>
<proteinExistence type="predicted"/>
<gene>
    <name evidence="2" type="ORF">SAE02_68070</name>
</gene>
<keyword evidence="1" id="KW-0472">Membrane</keyword>
<evidence type="ECO:0000313" key="3">
    <source>
        <dbReference type="Proteomes" id="UP000321523"/>
    </source>
</evidence>
<dbReference type="EMBL" id="BJYZ01000047">
    <property type="protein sequence ID" value="GEO42659.1"/>
    <property type="molecule type" value="Genomic_DNA"/>
</dbReference>
<comment type="caution">
    <text evidence="2">The sequence shown here is derived from an EMBL/GenBank/DDBJ whole genome shotgun (WGS) entry which is preliminary data.</text>
</comment>
<keyword evidence="3" id="KW-1185">Reference proteome</keyword>
<sequence>MTHVLGQARPYAAEAAPAGKLYRAIWRWHFYAGLLAVPFMILLAVTGSLYLFKDEIDNSVFAYRNVVAEAATPPLPVSVLAATAADVVPGSAATVYRTPRSATGSAMVTVKTDTDGDSGGNIVFLNPYSGAVLDVVPAHGEFQWVVKRLHSLEYFGDYTNRIIEAVGGFALVLVVTGIYLWWPRGQSGGVLTVRAQPAQRVFWRDLHAVTGAVAGLVIFFLALSGMPWSGYWGNAVNKIASDNGVGYPKFLWDDVPVSKVPAKDALGKVGWTVENAPMPLSGAPSGGGAPVGIDRAVEVFKARGIGPGFDVTLPDGKTGVYSASLFPDMIQDQRMIHLDQYTGEPLVDLNFADYGGFAKAVELGINIHMGQEFGLANQLLMLTTCLAIILTSVAAVIMWWKRRPSGKLGIPPYPRGRAAYIALWVVAAIFGIAFPITGLAILAMLLIDAAIMAIASRRRSPA</sequence>
<feature type="transmembrane region" description="Helical" evidence="1">
    <location>
        <begin position="420"/>
        <end position="451"/>
    </location>
</feature>
<dbReference type="PANTHER" id="PTHR34219">
    <property type="entry name" value="IRON-REGULATED INNER MEMBRANE PROTEIN-RELATED"/>
    <property type="match status" value="1"/>
</dbReference>
<reference evidence="2 3" key="1">
    <citation type="submission" date="2019-07" db="EMBL/GenBank/DDBJ databases">
        <title>Whole genome shotgun sequence of Skermanella aerolata NBRC 106429.</title>
        <authorList>
            <person name="Hosoyama A."/>
            <person name="Uohara A."/>
            <person name="Ohji S."/>
            <person name="Ichikawa N."/>
        </authorList>
    </citation>
    <scope>NUCLEOTIDE SEQUENCE [LARGE SCALE GENOMIC DNA]</scope>
    <source>
        <strain evidence="2 3">NBRC 106429</strain>
    </source>
</reference>
<dbReference type="Pfam" id="PF03929">
    <property type="entry name" value="PepSY_TM"/>
    <property type="match status" value="1"/>
</dbReference>
<evidence type="ECO:0000256" key="1">
    <source>
        <dbReference type="SAM" id="Phobius"/>
    </source>
</evidence>
<feature type="transmembrane region" description="Helical" evidence="1">
    <location>
        <begin position="162"/>
        <end position="182"/>
    </location>
</feature>
<organism evidence="2 3">
    <name type="scientific">Skermanella aerolata</name>
    <dbReference type="NCBI Taxonomy" id="393310"/>
    <lineage>
        <taxon>Bacteria</taxon>
        <taxon>Pseudomonadati</taxon>
        <taxon>Pseudomonadota</taxon>
        <taxon>Alphaproteobacteria</taxon>
        <taxon>Rhodospirillales</taxon>
        <taxon>Azospirillaceae</taxon>
        <taxon>Skermanella</taxon>
    </lineage>
</organism>
<dbReference type="PANTHER" id="PTHR34219:SF1">
    <property type="entry name" value="PEPSY DOMAIN-CONTAINING PROTEIN"/>
    <property type="match status" value="1"/>
</dbReference>
<protein>
    <submittedName>
        <fullName evidence="2">Sulfite reductase</fullName>
    </submittedName>
</protein>
<dbReference type="Proteomes" id="UP000321523">
    <property type="component" value="Unassembled WGS sequence"/>
</dbReference>
<dbReference type="RefSeq" id="WP_044435977.1">
    <property type="nucleotide sequence ID" value="NZ_BJYZ01000047.1"/>
</dbReference>
<evidence type="ECO:0000313" key="2">
    <source>
        <dbReference type="EMBL" id="GEO42659.1"/>
    </source>
</evidence>
<feature type="transmembrane region" description="Helical" evidence="1">
    <location>
        <begin position="379"/>
        <end position="400"/>
    </location>
</feature>
<dbReference type="AlphaFoldDB" id="A0A512E1R2"/>